<name>A0A814QSH8_9BILA</name>
<dbReference type="EMBL" id="CAJNOE010000327">
    <property type="protein sequence ID" value="CAF1151655.1"/>
    <property type="molecule type" value="Genomic_DNA"/>
</dbReference>
<proteinExistence type="predicted"/>
<evidence type="ECO:0000313" key="3">
    <source>
        <dbReference type="EMBL" id="CAF3601166.1"/>
    </source>
</evidence>
<reference evidence="1" key="1">
    <citation type="submission" date="2021-02" db="EMBL/GenBank/DDBJ databases">
        <authorList>
            <person name="Nowell W R."/>
        </authorList>
    </citation>
    <scope>NUCLEOTIDE SEQUENCE</scope>
</reference>
<organism evidence="1 5">
    <name type="scientific">Adineta steineri</name>
    <dbReference type="NCBI Taxonomy" id="433720"/>
    <lineage>
        <taxon>Eukaryota</taxon>
        <taxon>Metazoa</taxon>
        <taxon>Spiralia</taxon>
        <taxon>Gnathifera</taxon>
        <taxon>Rotifera</taxon>
        <taxon>Eurotatoria</taxon>
        <taxon>Bdelloidea</taxon>
        <taxon>Adinetida</taxon>
        <taxon>Adinetidae</taxon>
        <taxon>Adineta</taxon>
    </lineage>
</organism>
<evidence type="ECO:0000313" key="5">
    <source>
        <dbReference type="Proteomes" id="UP000663845"/>
    </source>
</evidence>
<evidence type="ECO:0000313" key="2">
    <source>
        <dbReference type="EMBL" id="CAF1151655.1"/>
    </source>
</evidence>
<protein>
    <submittedName>
        <fullName evidence="1">Uncharacterized protein</fullName>
    </submittedName>
</protein>
<dbReference type="Proteomes" id="UP000663868">
    <property type="component" value="Unassembled WGS sequence"/>
</dbReference>
<dbReference type="Proteomes" id="UP000663844">
    <property type="component" value="Unassembled WGS sequence"/>
</dbReference>
<dbReference type="Proteomes" id="UP000663860">
    <property type="component" value="Unassembled WGS sequence"/>
</dbReference>
<gene>
    <name evidence="2" type="ORF">IZO911_LOCUS25805</name>
    <name evidence="1" type="ORF">JYZ213_LOCUS22624</name>
    <name evidence="3" type="ORF">KXQ929_LOCUS5139</name>
    <name evidence="4" type="ORF">OXD698_LOCUS10967</name>
</gene>
<dbReference type="EMBL" id="CAJNOG010000258">
    <property type="protein sequence ID" value="CAF1123688.1"/>
    <property type="molecule type" value="Genomic_DNA"/>
</dbReference>
<sequence>MSRGKQRETRTIEYWGGKPVKRSSSDLFLDRPLTSKSVFSGPNALWMQRYPSRDHIGDIGEGQASILRSLDVGYLTRGYNIDPPLRRAAYPGEIGWTAAYFHRDFKQTQPYSTWRS</sequence>
<dbReference type="AlphaFoldDB" id="A0A814QSH8"/>
<dbReference type="EMBL" id="CAJOBB010000186">
    <property type="protein sequence ID" value="CAF3601166.1"/>
    <property type="molecule type" value="Genomic_DNA"/>
</dbReference>
<comment type="caution">
    <text evidence="1">The sequence shown here is derived from an EMBL/GenBank/DDBJ whole genome shotgun (WGS) entry which is preliminary data.</text>
</comment>
<accession>A0A814QSH8</accession>
<evidence type="ECO:0000313" key="1">
    <source>
        <dbReference type="EMBL" id="CAF1123688.1"/>
    </source>
</evidence>
<dbReference type="EMBL" id="CAJOAZ010000601">
    <property type="protein sequence ID" value="CAF3681771.1"/>
    <property type="molecule type" value="Genomic_DNA"/>
</dbReference>
<dbReference type="Proteomes" id="UP000663845">
    <property type="component" value="Unassembled WGS sequence"/>
</dbReference>
<evidence type="ECO:0000313" key="4">
    <source>
        <dbReference type="EMBL" id="CAF3681771.1"/>
    </source>
</evidence>